<evidence type="ECO:0000256" key="5">
    <source>
        <dbReference type="ARBA" id="ARBA00022692"/>
    </source>
</evidence>
<evidence type="ECO:0000256" key="10">
    <source>
        <dbReference type="SAM" id="Phobius"/>
    </source>
</evidence>
<evidence type="ECO:0000313" key="14">
    <source>
        <dbReference type="Proteomes" id="UP000198599"/>
    </source>
</evidence>
<evidence type="ECO:0000256" key="8">
    <source>
        <dbReference type="RuleBase" id="RU003793"/>
    </source>
</evidence>
<dbReference type="PRINTS" id="PR00864">
    <property type="entry name" value="PREPILNPTASE"/>
</dbReference>
<feature type="transmembrane region" description="Helical" evidence="10">
    <location>
        <begin position="228"/>
        <end position="247"/>
    </location>
</feature>
<comment type="catalytic activity">
    <reaction evidence="9">
        <text>Typically cleaves a -Gly-|-Phe- bond to release an N-terminal, basic peptide of 5-8 residues from type IV prepilin, and then N-methylates the new N-terminal amino group, the methyl donor being S-adenosyl-L-methionine.</text>
        <dbReference type="EC" id="3.4.23.43"/>
    </reaction>
</comment>
<dbReference type="EMBL" id="FOVP01000013">
    <property type="protein sequence ID" value="SFO01796.1"/>
    <property type="molecule type" value="Genomic_DNA"/>
</dbReference>
<dbReference type="InterPro" id="IPR010627">
    <property type="entry name" value="Prepilin_pept_A24_N"/>
</dbReference>
<dbReference type="InterPro" id="IPR014032">
    <property type="entry name" value="Peptidase_A24A_bac"/>
</dbReference>
<keyword evidence="4" id="KW-0997">Cell inner membrane</keyword>
<feature type="transmembrane region" description="Helical" evidence="10">
    <location>
        <begin position="190"/>
        <end position="216"/>
    </location>
</feature>
<dbReference type="GO" id="GO:0005886">
    <property type="term" value="C:plasma membrane"/>
    <property type="evidence" value="ECO:0007669"/>
    <property type="project" value="UniProtKB-SubCell"/>
</dbReference>
<evidence type="ECO:0000256" key="6">
    <source>
        <dbReference type="ARBA" id="ARBA00022989"/>
    </source>
</evidence>
<dbReference type="Pfam" id="PF06750">
    <property type="entry name" value="A24_N_bact"/>
    <property type="match status" value="1"/>
</dbReference>
<evidence type="ECO:0000256" key="4">
    <source>
        <dbReference type="ARBA" id="ARBA00022519"/>
    </source>
</evidence>
<dbReference type="EC" id="2.1.1.-" evidence="9"/>
<dbReference type="GO" id="GO:0032259">
    <property type="term" value="P:methylation"/>
    <property type="evidence" value="ECO:0007669"/>
    <property type="project" value="UniProtKB-KW"/>
</dbReference>
<feature type="transmembrane region" description="Helical" evidence="10">
    <location>
        <begin position="103"/>
        <end position="122"/>
    </location>
</feature>
<evidence type="ECO:0000256" key="2">
    <source>
        <dbReference type="ARBA" id="ARBA00005801"/>
    </source>
</evidence>
<keyword evidence="9" id="KW-0489">Methyltransferase</keyword>
<evidence type="ECO:0000259" key="11">
    <source>
        <dbReference type="Pfam" id="PF01478"/>
    </source>
</evidence>
<keyword evidence="3" id="KW-1003">Cell membrane</keyword>
<name>A0A1I5DRI8_9RHOB</name>
<feature type="transmembrane region" description="Helical" evidence="10">
    <location>
        <begin position="153"/>
        <end position="170"/>
    </location>
</feature>
<keyword evidence="9" id="KW-0645">Protease</keyword>
<dbReference type="InterPro" id="IPR000045">
    <property type="entry name" value="Prepilin_IV_endopep_pep"/>
</dbReference>
<keyword evidence="9" id="KW-0378">Hydrolase</keyword>
<feature type="domain" description="Prepilin peptidase A24 N-terminal" evidence="12">
    <location>
        <begin position="13"/>
        <end position="94"/>
    </location>
</feature>
<keyword evidence="5 9" id="KW-0812">Transmembrane</keyword>
<feature type="domain" description="Prepilin type IV endopeptidase peptidase" evidence="11">
    <location>
        <begin position="107"/>
        <end position="215"/>
    </location>
</feature>
<evidence type="ECO:0000256" key="1">
    <source>
        <dbReference type="ARBA" id="ARBA00004429"/>
    </source>
</evidence>
<dbReference type="Pfam" id="PF01478">
    <property type="entry name" value="Peptidase_A24"/>
    <property type="match status" value="1"/>
</dbReference>
<dbReference type="AlphaFoldDB" id="A0A1I5DRI8"/>
<dbReference type="PANTHER" id="PTHR30487">
    <property type="entry name" value="TYPE 4 PREPILIN-LIKE PROTEINS LEADER PEPTIDE-PROCESSING ENZYME"/>
    <property type="match status" value="1"/>
</dbReference>
<sequence length="248" mass="26051">MPATAPLAFFLILCGAAVGSFLAAWADRLPRGESVVADPSRCRDCEIRISWRDKMPVLSWLLLGGKCRSCGAAIPKRLFYAEISGAALAILAIWVAQSPLHMVLGAVFLWVILGLVMCDLAAFRLPNALTGLLFVIGLALASQDPFRGLIDGLIGAAFGGGAFLFIRTFYQWVRGREGLGLGDVKLMGGIGAALGATALPMVALIAAMTAMIVAILSGWRKGERPGSTAEIPFGAYLAGAAGLWFLIG</sequence>
<dbReference type="Gene3D" id="1.20.120.1220">
    <property type="match status" value="1"/>
</dbReference>
<keyword evidence="7 10" id="KW-0472">Membrane</keyword>
<dbReference type="PANTHER" id="PTHR30487:SF0">
    <property type="entry name" value="PREPILIN LEADER PEPTIDASE_N-METHYLTRANSFERASE-RELATED"/>
    <property type="match status" value="1"/>
</dbReference>
<protein>
    <recommendedName>
        <fullName evidence="9">Prepilin leader peptidase/N-methyltransferase</fullName>
        <ecNumber evidence="9">2.1.1.-</ecNumber>
        <ecNumber evidence="9">3.4.23.43</ecNumber>
    </recommendedName>
</protein>
<dbReference type="OrthoDB" id="9789291at2"/>
<keyword evidence="9" id="KW-0511">Multifunctional enzyme</keyword>
<organism evidence="13 14">
    <name type="scientific">Roseovarius lutimaris</name>
    <dbReference type="NCBI Taxonomy" id="1005928"/>
    <lineage>
        <taxon>Bacteria</taxon>
        <taxon>Pseudomonadati</taxon>
        <taxon>Pseudomonadota</taxon>
        <taxon>Alphaproteobacteria</taxon>
        <taxon>Rhodobacterales</taxon>
        <taxon>Roseobacteraceae</taxon>
        <taxon>Roseovarius</taxon>
    </lineage>
</organism>
<proteinExistence type="inferred from homology"/>
<evidence type="ECO:0000256" key="3">
    <source>
        <dbReference type="ARBA" id="ARBA00022475"/>
    </source>
</evidence>
<dbReference type="InterPro" id="IPR050882">
    <property type="entry name" value="Prepilin_peptidase/N-MTase"/>
</dbReference>
<gene>
    <name evidence="13" type="ORF">SAMN04487859_11371</name>
</gene>
<comment type="subcellular location">
    <subcellularLocation>
        <location evidence="1">Cell inner membrane</location>
        <topology evidence="1">Multi-pass membrane protein</topology>
    </subcellularLocation>
    <subcellularLocation>
        <location evidence="9">Cell membrane</location>
        <topology evidence="9">Multi-pass membrane protein</topology>
    </subcellularLocation>
</comment>
<dbReference type="GO" id="GO:0008168">
    <property type="term" value="F:methyltransferase activity"/>
    <property type="evidence" value="ECO:0007669"/>
    <property type="project" value="UniProtKB-KW"/>
</dbReference>
<dbReference type="STRING" id="1005928.SAMN04487859_11371"/>
<evidence type="ECO:0000256" key="7">
    <source>
        <dbReference type="ARBA" id="ARBA00023136"/>
    </source>
</evidence>
<keyword evidence="9" id="KW-0808">Transferase</keyword>
<accession>A0A1I5DRI8</accession>
<dbReference type="EC" id="3.4.23.43" evidence="9"/>
<dbReference type="GO" id="GO:0004190">
    <property type="term" value="F:aspartic-type endopeptidase activity"/>
    <property type="evidence" value="ECO:0007669"/>
    <property type="project" value="UniProtKB-EC"/>
</dbReference>
<keyword evidence="14" id="KW-1185">Reference proteome</keyword>
<comment type="similarity">
    <text evidence="2 8">Belongs to the peptidase A24 family.</text>
</comment>
<dbReference type="RefSeq" id="WP_092839273.1">
    <property type="nucleotide sequence ID" value="NZ_FOVP01000013.1"/>
</dbReference>
<reference evidence="14" key="1">
    <citation type="submission" date="2016-10" db="EMBL/GenBank/DDBJ databases">
        <authorList>
            <person name="Varghese N."/>
            <person name="Submissions S."/>
        </authorList>
    </citation>
    <scope>NUCLEOTIDE SEQUENCE [LARGE SCALE GENOMIC DNA]</scope>
    <source>
        <strain evidence="14">DSM 28463</strain>
    </source>
</reference>
<evidence type="ECO:0000259" key="12">
    <source>
        <dbReference type="Pfam" id="PF06750"/>
    </source>
</evidence>
<evidence type="ECO:0000256" key="9">
    <source>
        <dbReference type="RuleBase" id="RU003794"/>
    </source>
</evidence>
<dbReference type="Proteomes" id="UP000198599">
    <property type="component" value="Unassembled WGS sequence"/>
</dbReference>
<keyword evidence="6 10" id="KW-1133">Transmembrane helix</keyword>
<evidence type="ECO:0000313" key="13">
    <source>
        <dbReference type="EMBL" id="SFO01796.1"/>
    </source>
</evidence>
<feature type="transmembrane region" description="Helical" evidence="10">
    <location>
        <begin position="78"/>
        <end position="96"/>
    </location>
</feature>
<comment type="function">
    <text evidence="9">Plays an essential role in type IV pili and type II pseudopili formation by proteolytically removing the leader sequence from substrate proteins and subsequently monomethylating the alpha-amino group of the newly exposed N-terminal phenylalanine.</text>
</comment>
<dbReference type="GO" id="GO:0006465">
    <property type="term" value="P:signal peptide processing"/>
    <property type="evidence" value="ECO:0007669"/>
    <property type="project" value="TreeGrafter"/>
</dbReference>